<dbReference type="AlphaFoldDB" id="A0A2S9XK29"/>
<dbReference type="SUPFAM" id="SSF48452">
    <property type="entry name" value="TPR-like"/>
    <property type="match status" value="2"/>
</dbReference>
<dbReference type="InterPro" id="IPR011990">
    <property type="entry name" value="TPR-like_helical_dom_sf"/>
</dbReference>
<accession>A0A2S9XK29</accession>
<name>A0A2S9XK29_9BACT</name>
<protein>
    <recommendedName>
        <fullName evidence="3">Tetratricopeptide repeat protein</fullName>
    </recommendedName>
</protein>
<organism evidence="1 2">
    <name type="scientific">Enhygromyxa salina</name>
    <dbReference type="NCBI Taxonomy" id="215803"/>
    <lineage>
        <taxon>Bacteria</taxon>
        <taxon>Pseudomonadati</taxon>
        <taxon>Myxococcota</taxon>
        <taxon>Polyangia</taxon>
        <taxon>Nannocystales</taxon>
        <taxon>Nannocystaceae</taxon>
        <taxon>Enhygromyxa</taxon>
    </lineage>
</organism>
<dbReference type="Gene3D" id="1.25.40.10">
    <property type="entry name" value="Tetratricopeptide repeat domain"/>
    <property type="match status" value="1"/>
</dbReference>
<dbReference type="Proteomes" id="UP000237968">
    <property type="component" value="Unassembled WGS sequence"/>
</dbReference>
<evidence type="ECO:0000313" key="2">
    <source>
        <dbReference type="Proteomes" id="UP000237968"/>
    </source>
</evidence>
<evidence type="ECO:0000313" key="1">
    <source>
        <dbReference type="EMBL" id="PRP93090.1"/>
    </source>
</evidence>
<sequence>MTEPPITQTAPRLPRRPQQQLLEIDVPAWLRESVSPWVVEAAALWRGGGVTLALRSDRARIPVLVEDRGPGPLAISILDRRIPARAGGSFVRALASQLLRAPQLRGWLRALASLAAAVAEEGSEPEPEPEVARFEGELATLVSAWRAWPERERDPSRQVPELPAAAFELELPRAIRAALITYRFARGEVIGALTDWEALAKPKAAPSFIERHLDVLALGLLGRRDAAVCAAREAEAAAREAEDWLALARAYESLDDLPAAVAAHERVMALRDRSWDRLRHARARGDFPAGQPVPRPDPGGSRSERISFVREVVKILAAAGRHDDMLEVISELLDELDDPPAELALRAAKLHLWRAECDAARARLAPLGRDPRAALIEGALAVLEGRPDDALAIFAASEVQGSDRLELLLWQAEAHLARGEAEQALACVDDHIILENTLVAYLLKLLVLATTHSPAELGQSMASRTFLDALVPDVLPSLCGPEALAAALDDPSRVRALVRGILDDMGGNRGPHPTWCRRDAEGRARLEPVEVRRSGREAAVDNLVRIRTAAPDEVIAGFAAVDAEYPSSPHPCTYQGELLIWLGRYDDALARFDDADRRAPTRWSYVGRAAAYDLIGDADQADHWTREGAVRFGELETATTHVYRGERKRKLEDWDGARDDLEIALRFKPRRIGARINLALVHRATGDHEAWTRELDRLKVDAPAFLWEAGARAGTEPDEAMLLRVLELMVGNRSSFLHTMIDADGQWRVVPAPSRFIAHARLCVALGRRELEPLIARRWLARTE</sequence>
<proteinExistence type="predicted"/>
<dbReference type="SMART" id="SM00028">
    <property type="entry name" value="TPR"/>
    <property type="match status" value="3"/>
</dbReference>
<dbReference type="InterPro" id="IPR019734">
    <property type="entry name" value="TPR_rpt"/>
</dbReference>
<dbReference type="EMBL" id="PVNK01000197">
    <property type="protein sequence ID" value="PRP93090.1"/>
    <property type="molecule type" value="Genomic_DNA"/>
</dbReference>
<evidence type="ECO:0008006" key="3">
    <source>
        <dbReference type="Google" id="ProtNLM"/>
    </source>
</evidence>
<reference evidence="1 2" key="1">
    <citation type="submission" date="2018-03" db="EMBL/GenBank/DDBJ databases">
        <title>Draft Genome Sequences of the Obligatory Marine Myxobacteria Enhygromyxa salina SWB005.</title>
        <authorList>
            <person name="Poehlein A."/>
            <person name="Moghaddam J.A."/>
            <person name="Harms H."/>
            <person name="Alanjari M."/>
            <person name="Koenig G.M."/>
            <person name="Daniel R."/>
            <person name="Schaeberle T.F."/>
        </authorList>
    </citation>
    <scope>NUCLEOTIDE SEQUENCE [LARGE SCALE GENOMIC DNA]</scope>
    <source>
        <strain evidence="1 2">SWB005</strain>
    </source>
</reference>
<keyword evidence="2" id="KW-1185">Reference proteome</keyword>
<gene>
    <name evidence="1" type="ORF">ENSA5_45330</name>
</gene>
<comment type="caution">
    <text evidence="1">The sequence shown here is derived from an EMBL/GenBank/DDBJ whole genome shotgun (WGS) entry which is preliminary data.</text>
</comment>